<gene>
    <name evidence="2" type="ORF">Thiowin_02448</name>
</gene>
<keyword evidence="1" id="KW-0732">Signal</keyword>
<dbReference type="Pfam" id="PF02635">
    <property type="entry name" value="DsrE"/>
    <property type="match status" value="1"/>
</dbReference>
<evidence type="ECO:0000313" key="3">
    <source>
        <dbReference type="Proteomes" id="UP001432180"/>
    </source>
</evidence>
<organism evidence="2 3">
    <name type="scientific">Thiorhodovibrio winogradskyi</name>
    <dbReference type="NCBI Taxonomy" id="77007"/>
    <lineage>
        <taxon>Bacteria</taxon>
        <taxon>Pseudomonadati</taxon>
        <taxon>Pseudomonadota</taxon>
        <taxon>Gammaproteobacteria</taxon>
        <taxon>Chromatiales</taxon>
        <taxon>Chromatiaceae</taxon>
        <taxon>Thiorhodovibrio</taxon>
    </lineage>
</organism>
<dbReference type="InterPro" id="IPR003787">
    <property type="entry name" value="Sulphur_relay_DsrE/F-like"/>
</dbReference>
<evidence type="ECO:0000313" key="2">
    <source>
        <dbReference type="EMBL" id="WPL17437.1"/>
    </source>
</evidence>
<reference evidence="2 3" key="1">
    <citation type="journal article" date="2023" name="Microorganisms">
        <title>Thiorhodovibrio frisius and Trv. litoralis spp. nov., Two Novel Members from a Clade of Fastidious Purple Sulfur Bacteria That Exhibit Unique Red-Shifted Light-Harvesting Capabilities.</title>
        <authorList>
            <person name="Methner A."/>
            <person name="Kuzyk S.B."/>
            <person name="Petersen J."/>
            <person name="Bauer S."/>
            <person name="Brinkmann H."/>
            <person name="Sichau K."/>
            <person name="Wanner G."/>
            <person name="Wolf J."/>
            <person name="Neumann-Schaal M."/>
            <person name="Henke P."/>
            <person name="Tank M."/>
            <person name="Sproer C."/>
            <person name="Bunk B."/>
            <person name="Overmann J."/>
        </authorList>
    </citation>
    <scope>NUCLEOTIDE SEQUENCE [LARGE SCALE GENOMIC DNA]</scope>
    <source>
        <strain evidence="2 3">DSM 6702</strain>
    </source>
</reference>
<name>A0ABZ0SAH2_9GAMM</name>
<evidence type="ECO:0008006" key="4">
    <source>
        <dbReference type="Google" id="ProtNLM"/>
    </source>
</evidence>
<dbReference type="Gene3D" id="3.40.1260.10">
    <property type="entry name" value="DsrEFH-like"/>
    <property type="match status" value="1"/>
</dbReference>
<protein>
    <recommendedName>
        <fullName evidence="4">Sulfur reduction protein DsrE</fullName>
    </recommendedName>
</protein>
<dbReference type="InterPro" id="IPR027396">
    <property type="entry name" value="DsrEFH-like"/>
</dbReference>
<sequence>MKKTALSFLPILLMLSALVPGTALAEKPSDAQALAGVTAGKVAWDINMGNPRALLVNLRVIDETYEDLKRQGVEPDMIFTFRGPSTRLVSTERTDVPLDEEAVYDEIAQQIKALLAKPKVRMEVCSIATRLAGIDKETLLPGLEVVGNTFVSQIGYQAKGYASIPIM</sequence>
<dbReference type="Proteomes" id="UP001432180">
    <property type="component" value="Chromosome"/>
</dbReference>
<evidence type="ECO:0000256" key="1">
    <source>
        <dbReference type="SAM" id="SignalP"/>
    </source>
</evidence>
<keyword evidence="3" id="KW-1185">Reference proteome</keyword>
<feature type="signal peptide" evidence="1">
    <location>
        <begin position="1"/>
        <end position="25"/>
    </location>
</feature>
<dbReference type="EMBL" id="CP121472">
    <property type="protein sequence ID" value="WPL17437.1"/>
    <property type="molecule type" value="Genomic_DNA"/>
</dbReference>
<proteinExistence type="predicted"/>
<accession>A0ABZ0SAH2</accession>
<dbReference type="RefSeq" id="WP_328987947.1">
    <property type="nucleotide sequence ID" value="NZ_CP121472.1"/>
</dbReference>
<feature type="chain" id="PRO_5045623931" description="Sulfur reduction protein DsrE" evidence="1">
    <location>
        <begin position="26"/>
        <end position="167"/>
    </location>
</feature>
<dbReference type="SUPFAM" id="SSF75169">
    <property type="entry name" value="DsrEFH-like"/>
    <property type="match status" value="1"/>
</dbReference>